<comment type="caution">
    <text evidence="1">The sequence shown here is derived from an EMBL/GenBank/DDBJ whole genome shotgun (WGS) entry which is preliminary data.</text>
</comment>
<evidence type="ECO:0000313" key="2">
    <source>
        <dbReference type="Proteomes" id="UP001140096"/>
    </source>
</evidence>
<accession>A0ACC1LPK8</accession>
<proteinExistence type="predicted"/>
<dbReference type="Proteomes" id="UP001140096">
    <property type="component" value="Unassembled WGS sequence"/>
</dbReference>
<protein>
    <submittedName>
        <fullName evidence="1">Uncharacterized protein</fullName>
    </submittedName>
</protein>
<name>A0ACC1LPK8_9FUNG</name>
<evidence type="ECO:0000313" key="1">
    <source>
        <dbReference type="EMBL" id="KAJ2812532.1"/>
    </source>
</evidence>
<keyword evidence="2" id="KW-1185">Reference proteome</keyword>
<organism evidence="1 2">
    <name type="scientific">Coemansia furcata</name>
    <dbReference type="NCBI Taxonomy" id="417177"/>
    <lineage>
        <taxon>Eukaryota</taxon>
        <taxon>Fungi</taxon>
        <taxon>Fungi incertae sedis</taxon>
        <taxon>Zoopagomycota</taxon>
        <taxon>Kickxellomycotina</taxon>
        <taxon>Kickxellomycetes</taxon>
        <taxon>Kickxellales</taxon>
        <taxon>Kickxellaceae</taxon>
        <taxon>Coemansia</taxon>
    </lineage>
</organism>
<dbReference type="EMBL" id="JANBUP010000204">
    <property type="protein sequence ID" value="KAJ2812532.1"/>
    <property type="molecule type" value="Genomic_DNA"/>
</dbReference>
<reference evidence="1" key="1">
    <citation type="submission" date="2022-07" db="EMBL/GenBank/DDBJ databases">
        <title>Phylogenomic reconstructions and comparative analyses of Kickxellomycotina fungi.</title>
        <authorList>
            <person name="Reynolds N.K."/>
            <person name="Stajich J.E."/>
            <person name="Barry K."/>
            <person name="Grigoriev I.V."/>
            <person name="Crous P."/>
            <person name="Smith M.E."/>
        </authorList>
    </citation>
    <scope>NUCLEOTIDE SEQUENCE</scope>
    <source>
        <strain evidence="1">CBS 102833</strain>
    </source>
</reference>
<gene>
    <name evidence="1" type="ORF">H4S07_001333</name>
</gene>
<sequence length="70" mass="7636">MAISKANEAPKFATLSTTNFADIDMKQSPEGIWLINDYTQFKSKQALNDLPVSARKFVPIISESSLAASS</sequence>